<dbReference type="Gene3D" id="3.40.50.970">
    <property type="match status" value="1"/>
</dbReference>
<feature type="domain" description="Dehydrogenase E1 component" evidence="10">
    <location>
        <begin position="78"/>
        <end position="374"/>
    </location>
</feature>
<comment type="similarity">
    <text evidence="3 9">Belongs to the BCKDHA family.</text>
</comment>
<dbReference type="Pfam" id="PF00676">
    <property type="entry name" value="E1_dh"/>
    <property type="match status" value="1"/>
</dbReference>
<keyword evidence="8" id="KW-0496">Mitochondrion</keyword>
<dbReference type="GO" id="GO:0009083">
    <property type="term" value="P:branched-chain amino acid catabolic process"/>
    <property type="evidence" value="ECO:0007669"/>
    <property type="project" value="TreeGrafter"/>
</dbReference>
<evidence type="ECO:0000256" key="9">
    <source>
        <dbReference type="RuleBase" id="RU365014"/>
    </source>
</evidence>
<comment type="function">
    <text evidence="9">The branched-chain alpha-keto dehydrogenase complex catalyzes the overall conversion of alpha-keto acids to acyl-CoA and CO(2). It contains multiple copies of three enzymatic components: branched-chain alpha-keto acid decarboxylase (E1), lipoamide acyltransferase (E2) and lipoamide dehydrogenase (E3).</text>
</comment>
<dbReference type="AlphaFoldDB" id="A0A7M7GC34"/>
<evidence type="ECO:0000256" key="6">
    <source>
        <dbReference type="ARBA" id="ARBA00022958"/>
    </source>
</evidence>
<evidence type="ECO:0000313" key="12">
    <source>
        <dbReference type="Proteomes" id="UP000002358"/>
    </source>
</evidence>
<comment type="cofactor">
    <cofactor evidence="1 9">
        <name>thiamine diphosphate</name>
        <dbReference type="ChEBI" id="CHEBI:58937"/>
    </cofactor>
</comment>
<dbReference type="EnsemblMetazoa" id="XM_001607128">
    <property type="protein sequence ID" value="XP_001607178"/>
    <property type="gene ID" value="LOC100123532"/>
</dbReference>
<dbReference type="GO" id="GO:0046872">
    <property type="term" value="F:metal ion binding"/>
    <property type="evidence" value="ECO:0007669"/>
    <property type="project" value="UniProtKB-KW"/>
</dbReference>
<dbReference type="OrthoDB" id="3845at2759"/>
<keyword evidence="5" id="KW-0809">Transit peptide</keyword>
<evidence type="ECO:0000256" key="4">
    <source>
        <dbReference type="ARBA" id="ARBA00022723"/>
    </source>
</evidence>
<dbReference type="GO" id="GO:0003863">
    <property type="term" value="F:branched-chain 2-oxo acid dehydrogenase activity"/>
    <property type="evidence" value="ECO:0007669"/>
    <property type="project" value="UniProtKB-EC"/>
</dbReference>
<dbReference type="InParanoid" id="A0A7M7GC34"/>
<dbReference type="FunCoup" id="A0A7M7GC34">
    <property type="interactions" value="516"/>
</dbReference>
<keyword evidence="7 9" id="KW-0560">Oxidoreductase</keyword>
<accession>A0A7M7GC34</accession>
<sequence>MYLSKMLRKVPVKLLTKSFFPRQECLRSYSVPKTLYTSKLSFINDSNPAVIPTYRVMNNDELSAQDLKISDDALVKAYKTMLQLNTMDTILYESQRQGRISFYMTNFGEEAVQIGSAAALLADDLIYAQYREAGILLWRDFRVSDFVNQCYGNVEDINKGRQMPVHYGSKALNFMTISSPLTTQLPQAAGAAYAFKLSGKKACVACYFGEGAASEGDAHAALNFAATLSCPVVFVCRNNGYAISTPSHQQYNGDGIAAKGPAYGISTIRVDGNDLIAVFNATRYARDYAVEKKKPVLIEAMTYRVGHHSTSDDSTAYRSNSEINSRANASPIRRLRSYLESRKLWDQAREDEAIKANKKSVIDAIAAAETKLKPGWKDMFADVYCEMPEHMKKQMIVMEKHVEKYGDRYPMSKYSRE</sequence>
<dbReference type="Proteomes" id="UP000002358">
    <property type="component" value="Chromosome 3"/>
</dbReference>
<evidence type="ECO:0000256" key="7">
    <source>
        <dbReference type="ARBA" id="ARBA00023002"/>
    </source>
</evidence>
<dbReference type="GO" id="GO:0005759">
    <property type="term" value="C:mitochondrial matrix"/>
    <property type="evidence" value="ECO:0007669"/>
    <property type="project" value="UniProtKB-SubCell"/>
</dbReference>
<dbReference type="SUPFAM" id="SSF52518">
    <property type="entry name" value="Thiamin diphosphate-binding fold (THDP-binding)"/>
    <property type="match status" value="1"/>
</dbReference>
<evidence type="ECO:0000256" key="2">
    <source>
        <dbReference type="ARBA" id="ARBA00004305"/>
    </source>
</evidence>
<dbReference type="EC" id="1.2.4.4" evidence="9"/>
<dbReference type="OMA" id="GMFRGVN"/>
<keyword evidence="12" id="KW-1185">Reference proteome</keyword>
<keyword evidence="9" id="KW-0786">Thiamine pyrophosphate</keyword>
<dbReference type="KEGG" id="nvi:100123532"/>
<comment type="catalytic activity">
    <reaction evidence="9">
        <text>N(6)-[(R)-lipoyl]-L-lysyl-[protein] + 3-methyl-2-oxobutanoate + H(+) = N(6)-[(R)-S(8)-2-methylpropanoyldihydrolipoyl]-L-lysyl-[protein] + CO2</text>
        <dbReference type="Rhea" id="RHEA:13457"/>
        <dbReference type="Rhea" id="RHEA-COMP:10474"/>
        <dbReference type="Rhea" id="RHEA-COMP:10497"/>
        <dbReference type="ChEBI" id="CHEBI:11851"/>
        <dbReference type="ChEBI" id="CHEBI:15378"/>
        <dbReference type="ChEBI" id="CHEBI:16526"/>
        <dbReference type="ChEBI" id="CHEBI:83099"/>
        <dbReference type="ChEBI" id="CHEBI:83142"/>
        <dbReference type="EC" id="1.2.4.4"/>
    </reaction>
</comment>
<comment type="subcellular location">
    <subcellularLocation>
        <location evidence="2">Mitochondrion matrix</location>
    </subcellularLocation>
</comment>
<evidence type="ECO:0000256" key="8">
    <source>
        <dbReference type="ARBA" id="ARBA00023128"/>
    </source>
</evidence>
<proteinExistence type="inferred from homology"/>
<reference evidence="11" key="1">
    <citation type="submission" date="2021-01" db="UniProtKB">
        <authorList>
            <consortium name="EnsemblMetazoa"/>
        </authorList>
    </citation>
    <scope>IDENTIFICATION</scope>
</reference>
<dbReference type="PANTHER" id="PTHR43380">
    <property type="entry name" value="2-OXOISOVALERATE DEHYDROGENASE SUBUNIT ALPHA, MITOCHONDRIAL"/>
    <property type="match status" value="1"/>
</dbReference>
<organism evidence="11 12">
    <name type="scientific">Nasonia vitripennis</name>
    <name type="common">Parasitic wasp</name>
    <dbReference type="NCBI Taxonomy" id="7425"/>
    <lineage>
        <taxon>Eukaryota</taxon>
        <taxon>Metazoa</taxon>
        <taxon>Ecdysozoa</taxon>
        <taxon>Arthropoda</taxon>
        <taxon>Hexapoda</taxon>
        <taxon>Insecta</taxon>
        <taxon>Pterygota</taxon>
        <taxon>Neoptera</taxon>
        <taxon>Endopterygota</taxon>
        <taxon>Hymenoptera</taxon>
        <taxon>Apocrita</taxon>
        <taxon>Proctotrupomorpha</taxon>
        <taxon>Chalcidoidea</taxon>
        <taxon>Pteromalidae</taxon>
        <taxon>Pteromalinae</taxon>
        <taxon>Nasonia</taxon>
    </lineage>
</organism>
<dbReference type="PANTHER" id="PTHR43380:SF1">
    <property type="entry name" value="2-OXOISOVALERATE DEHYDROGENASE SUBUNIT ALPHA, MITOCHONDRIAL"/>
    <property type="match status" value="1"/>
</dbReference>
<evidence type="ECO:0000259" key="10">
    <source>
        <dbReference type="Pfam" id="PF00676"/>
    </source>
</evidence>
<gene>
    <name evidence="11" type="primary">100123532</name>
</gene>
<name>A0A7M7GC34_NASVI</name>
<keyword evidence="6" id="KW-0630">Potassium</keyword>
<dbReference type="SMR" id="A0A7M7GC34"/>
<keyword evidence="4" id="KW-0479">Metal-binding</keyword>
<dbReference type="CDD" id="cd02000">
    <property type="entry name" value="TPP_E1_PDC_ADC_BCADC"/>
    <property type="match status" value="1"/>
</dbReference>
<evidence type="ECO:0000256" key="1">
    <source>
        <dbReference type="ARBA" id="ARBA00001964"/>
    </source>
</evidence>
<dbReference type="InterPro" id="IPR001017">
    <property type="entry name" value="DH_E1"/>
</dbReference>
<dbReference type="InterPro" id="IPR050771">
    <property type="entry name" value="Alpha-ketoacid_DH_E1_comp"/>
</dbReference>
<dbReference type="FunFam" id="3.40.50.970:FF:000015">
    <property type="entry name" value="2-oxoisovalerate dehydrogenase subunit alpha"/>
    <property type="match status" value="1"/>
</dbReference>
<dbReference type="InterPro" id="IPR029061">
    <property type="entry name" value="THDP-binding"/>
</dbReference>
<evidence type="ECO:0000256" key="3">
    <source>
        <dbReference type="ARBA" id="ARBA00008646"/>
    </source>
</evidence>
<evidence type="ECO:0000256" key="5">
    <source>
        <dbReference type="ARBA" id="ARBA00022946"/>
    </source>
</evidence>
<evidence type="ECO:0000313" key="11">
    <source>
        <dbReference type="EnsemblMetazoa" id="XP_001607178"/>
    </source>
</evidence>
<protein>
    <recommendedName>
        <fullName evidence="9">2-oxoisovalerate dehydrogenase subunit alpha</fullName>
        <ecNumber evidence="9">1.2.4.4</ecNumber>
    </recommendedName>
    <alternativeName>
        <fullName evidence="9">Branched-chain alpha-keto acid dehydrogenase E1 component alpha chain</fullName>
    </alternativeName>
</protein>